<protein>
    <submittedName>
        <fullName evidence="1">Uncharacterized protein</fullName>
    </submittedName>
</protein>
<proteinExistence type="predicted"/>
<accession>A0A6S7ICV0</accession>
<evidence type="ECO:0000313" key="2">
    <source>
        <dbReference type="Proteomes" id="UP001152795"/>
    </source>
</evidence>
<gene>
    <name evidence="1" type="ORF">PACLA_8A030603</name>
</gene>
<evidence type="ECO:0000313" key="1">
    <source>
        <dbReference type="EMBL" id="CAB4003892.1"/>
    </source>
</evidence>
<dbReference type="AlphaFoldDB" id="A0A6S7ICV0"/>
<comment type="caution">
    <text evidence="1">The sequence shown here is derived from an EMBL/GenBank/DDBJ whole genome shotgun (WGS) entry which is preliminary data.</text>
</comment>
<dbReference type="EMBL" id="CACRXK020004757">
    <property type="protein sequence ID" value="CAB4003892.1"/>
    <property type="molecule type" value="Genomic_DNA"/>
</dbReference>
<dbReference type="Proteomes" id="UP001152795">
    <property type="component" value="Unassembled WGS sequence"/>
</dbReference>
<keyword evidence="2" id="KW-1185">Reference proteome</keyword>
<sequence>MLHDLPTAAGQAQSRVQFDSAQDIENLKTEQTIKSETVRSLTESVERLASIVAEIQTNVKSEAQDPCDKCKNEFLPGKHVGIKYSQTPTSCDNAIVLEQANLDIFLNVL</sequence>
<organism evidence="1 2">
    <name type="scientific">Paramuricea clavata</name>
    <name type="common">Red gorgonian</name>
    <name type="synonym">Violescent sea-whip</name>
    <dbReference type="NCBI Taxonomy" id="317549"/>
    <lineage>
        <taxon>Eukaryota</taxon>
        <taxon>Metazoa</taxon>
        <taxon>Cnidaria</taxon>
        <taxon>Anthozoa</taxon>
        <taxon>Octocorallia</taxon>
        <taxon>Malacalcyonacea</taxon>
        <taxon>Plexauridae</taxon>
        <taxon>Paramuricea</taxon>
    </lineage>
</organism>
<reference evidence="1" key="1">
    <citation type="submission" date="2020-04" db="EMBL/GenBank/DDBJ databases">
        <authorList>
            <person name="Alioto T."/>
            <person name="Alioto T."/>
            <person name="Gomez Garrido J."/>
        </authorList>
    </citation>
    <scope>NUCLEOTIDE SEQUENCE</scope>
    <source>
        <strain evidence="1">A484AB</strain>
    </source>
</reference>
<name>A0A6S7ICV0_PARCT</name>